<reference evidence="1" key="1">
    <citation type="journal article" date="2014" name="Int. J. Syst. Evol. Microbiol.">
        <title>Complete genome sequence of Corynebacterium casei LMG S-19264T (=DSM 44701T), isolated from a smear-ripened cheese.</title>
        <authorList>
            <consortium name="US DOE Joint Genome Institute (JGI-PGF)"/>
            <person name="Walter F."/>
            <person name="Albersmeier A."/>
            <person name="Kalinowski J."/>
            <person name="Ruckert C."/>
        </authorList>
    </citation>
    <scope>NUCLEOTIDE SEQUENCE</scope>
    <source>
        <strain evidence="1">CGMCC 1.16012</strain>
    </source>
</reference>
<evidence type="ECO:0000313" key="2">
    <source>
        <dbReference type="Proteomes" id="UP000606730"/>
    </source>
</evidence>
<name>A0A917AA62_9RHOB</name>
<gene>
    <name evidence="1" type="ORF">GCM10011517_01940</name>
</gene>
<keyword evidence="2" id="KW-1185">Reference proteome</keyword>
<dbReference type="EMBL" id="BMKN01000001">
    <property type="protein sequence ID" value="GGE37764.1"/>
    <property type="molecule type" value="Genomic_DNA"/>
</dbReference>
<comment type="caution">
    <text evidence="1">The sequence shown here is derived from an EMBL/GenBank/DDBJ whole genome shotgun (WGS) entry which is preliminary data.</text>
</comment>
<dbReference type="Proteomes" id="UP000606730">
    <property type="component" value="Unassembled WGS sequence"/>
</dbReference>
<accession>A0A917AA62</accession>
<organism evidence="1 2">
    <name type="scientific">Actibacterium pelagium</name>
    <dbReference type="NCBI Taxonomy" id="2029103"/>
    <lineage>
        <taxon>Bacteria</taxon>
        <taxon>Pseudomonadati</taxon>
        <taxon>Pseudomonadota</taxon>
        <taxon>Alphaproteobacteria</taxon>
        <taxon>Rhodobacterales</taxon>
        <taxon>Roseobacteraceae</taxon>
        <taxon>Actibacterium</taxon>
    </lineage>
</organism>
<protein>
    <submittedName>
        <fullName evidence="1">Uncharacterized protein</fullName>
    </submittedName>
</protein>
<sequence length="69" mass="7809">MVCFDTSWRQRVAYVTISASVAFSEVVVQRMVPEAEAKTWYGIAQLNVTESRWCNVALISETEVLTEAH</sequence>
<evidence type="ECO:0000313" key="1">
    <source>
        <dbReference type="EMBL" id="GGE37764.1"/>
    </source>
</evidence>
<reference evidence="1" key="2">
    <citation type="submission" date="2020-09" db="EMBL/GenBank/DDBJ databases">
        <authorList>
            <person name="Sun Q."/>
            <person name="Zhou Y."/>
        </authorList>
    </citation>
    <scope>NUCLEOTIDE SEQUENCE</scope>
    <source>
        <strain evidence="1">CGMCC 1.16012</strain>
    </source>
</reference>
<proteinExistence type="predicted"/>
<dbReference type="AlphaFoldDB" id="A0A917AA62"/>